<dbReference type="GO" id="GO:0043709">
    <property type="term" value="P:cell adhesion involved in single-species biofilm formation"/>
    <property type="evidence" value="ECO:0007669"/>
    <property type="project" value="TreeGrafter"/>
</dbReference>
<dbReference type="InterPro" id="IPR029787">
    <property type="entry name" value="Nucleotide_cyclase"/>
</dbReference>
<dbReference type="SUPFAM" id="SSF55073">
    <property type="entry name" value="Nucleotide cyclase"/>
    <property type="match status" value="1"/>
</dbReference>
<dbReference type="InterPro" id="IPR000160">
    <property type="entry name" value="GGDEF_dom"/>
</dbReference>
<sequence length="218" mass="23600">MLQQAGALLPEAEPYSEAWLQGIMDALCDLSSKDALTGLVNRRSFEMALAREVDRVARSGEPALLLVLDIDHFKAVNDTYGHAAGDLVIQAVAGALNQVVRPMDTVARVGGEEFAIVLPKCAAGFGATVAERLRERVAELRIEIASGQTLAVTVSLGGAFAPQWVRSSSLLWMERADRQLYRAKAEGRNRACLENQVDSLVSAEEKGMLFAVTQQESE</sequence>
<dbReference type="GO" id="GO:1902201">
    <property type="term" value="P:negative regulation of bacterial-type flagellum-dependent cell motility"/>
    <property type="evidence" value="ECO:0007669"/>
    <property type="project" value="TreeGrafter"/>
</dbReference>
<dbReference type="CDD" id="cd01949">
    <property type="entry name" value="GGDEF"/>
    <property type="match status" value="1"/>
</dbReference>
<evidence type="ECO:0000259" key="3">
    <source>
        <dbReference type="PROSITE" id="PS50887"/>
    </source>
</evidence>
<dbReference type="InterPro" id="IPR043128">
    <property type="entry name" value="Rev_trsase/Diguanyl_cyclase"/>
</dbReference>
<dbReference type="InterPro" id="IPR050469">
    <property type="entry name" value="Diguanylate_Cyclase"/>
</dbReference>
<protein>
    <recommendedName>
        <fullName evidence="1">diguanylate cyclase</fullName>
        <ecNumber evidence="1">2.7.7.65</ecNumber>
    </recommendedName>
</protein>
<accession>A0A2N8KT91</accession>
<evidence type="ECO:0000256" key="2">
    <source>
        <dbReference type="ARBA" id="ARBA00034247"/>
    </source>
</evidence>
<comment type="catalytic activity">
    <reaction evidence="2">
        <text>2 GTP = 3',3'-c-di-GMP + 2 diphosphate</text>
        <dbReference type="Rhea" id="RHEA:24898"/>
        <dbReference type="ChEBI" id="CHEBI:33019"/>
        <dbReference type="ChEBI" id="CHEBI:37565"/>
        <dbReference type="ChEBI" id="CHEBI:58805"/>
        <dbReference type="EC" id="2.7.7.65"/>
    </reaction>
</comment>
<dbReference type="OrthoDB" id="9813903at2"/>
<feature type="domain" description="GGDEF" evidence="3">
    <location>
        <begin position="61"/>
        <end position="196"/>
    </location>
</feature>
<name>A0A2N8KT91_9BURK</name>
<evidence type="ECO:0000313" key="4">
    <source>
        <dbReference type="EMBL" id="PND36642.1"/>
    </source>
</evidence>
<dbReference type="EMBL" id="POSP01000004">
    <property type="protein sequence ID" value="PND36642.1"/>
    <property type="molecule type" value="Genomic_DNA"/>
</dbReference>
<dbReference type="Pfam" id="PF00990">
    <property type="entry name" value="GGDEF"/>
    <property type="match status" value="1"/>
</dbReference>
<evidence type="ECO:0000313" key="5">
    <source>
        <dbReference type="Proteomes" id="UP000235916"/>
    </source>
</evidence>
<dbReference type="FunFam" id="3.30.70.270:FF:000001">
    <property type="entry name" value="Diguanylate cyclase domain protein"/>
    <property type="match status" value="1"/>
</dbReference>
<dbReference type="PANTHER" id="PTHR45138">
    <property type="entry name" value="REGULATORY COMPONENTS OF SENSORY TRANSDUCTION SYSTEM"/>
    <property type="match status" value="1"/>
</dbReference>
<dbReference type="NCBIfam" id="TIGR00254">
    <property type="entry name" value="GGDEF"/>
    <property type="match status" value="1"/>
</dbReference>
<dbReference type="Proteomes" id="UP000235916">
    <property type="component" value="Unassembled WGS sequence"/>
</dbReference>
<dbReference type="GO" id="GO:0052621">
    <property type="term" value="F:diguanylate cyclase activity"/>
    <property type="evidence" value="ECO:0007669"/>
    <property type="project" value="UniProtKB-EC"/>
</dbReference>
<reference evidence="4 5" key="1">
    <citation type="submission" date="2018-01" db="EMBL/GenBank/DDBJ databases">
        <title>Draft genome sequence of Paucibacter aquatile CR182 isolated from freshwater of the Nakdong River.</title>
        <authorList>
            <person name="Choi A."/>
            <person name="Chung E.J."/>
        </authorList>
    </citation>
    <scope>NUCLEOTIDE SEQUENCE [LARGE SCALE GENOMIC DNA]</scope>
    <source>
        <strain evidence="4 5">CR182</strain>
    </source>
</reference>
<dbReference type="EC" id="2.7.7.65" evidence="1"/>
<proteinExistence type="predicted"/>
<comment type="caution">
    <text evidence="4">The sequence shown here is derived from an EMBL/GenBank/DDBJ whole genome shotgun (WGS) entry which is preliminary data.</text>
</comment>
<dbReference type="GO" id="GO:0005886">
    <property type="term" value="C:plasma membrane"/>
    <property type="evidence" value="ECO:0007669"/>
    <property type="project" value="TreeGrafter"/>
</dbReference>
<keyword evidence="5" id="KW-1185">Reference proteome</keyword>
<dbReference type="Gene3D" id="3.30.70.270">
    <property type="match status" value="1"/>
</dbReference>
<dbReference type="PROSITE" id="PS50887">
    <property type="entry name" value="GGDEF"/>
    <property type="match status" value="1"/>
</dbReference>
<evidence type="ECO:0000256" key="1">
    <source>
        <dbReference type="ARBA" id="ARBA00012528"/>
    </source>
</evidence>
<dbReference type="PANTHER" id="PTHR45138:SF9">
    <property type="entry name" value="DIGUANYLATE CYCLASE DGCM-RELATED"/>
    <property type="match status" value="1"/>
</dbReference>
<dbReference type="AlphaFoldDB" id="A0A2N8KT91"/>
<gene>
    <name evidence="4" type="ORF">C1O66_20960</name>
</gene>
<dbReference type="SMART" id="SM00267">
    <property type="entry name" value="GGDEF"/>
    <property type="match status" value="1"/>
</dbReference>
<organism evidence="4 5">
    <name type="scientific">Kinneretia aquatilis</name>
    <dbReference type="NCBI Taxonomy" id="2070761"/>
    <lineage>
        <taxon>Bacteria</taxon>
        <taxon>Pseudomonadati</taxon>
        <taxon>Pseudomonadota</taxon>
        <taxon>Betaproteobacteria</taxon>
        <taxon>Burkholderiales</taxon>
        <taxon>Sphaerotilaceae</taxon>
        <taxon>Roseateles</taxon>
    </lineage>
</organism>